<feature type="region of interest" description="Disordered" evidence="1">
    <location>
        <begin position="543"/>
        <end position="573"/>
    </location>
</feature>
<evidence type="ECO:0000256" key="1">
    <source>
        <dbReference type="SAM" id="MobiDB-lite"/>
    </source>
</evidence>
<evidence type="ECO:0000313" key="2">
    <source>
        <dbReference type="EMBL" id="KAK6507765.1"/>
    </source>
</evidence>
<organism evidence="2 3">
    <name type="scientific">Arthrobotrys musiformis</name>
    <dbReference type="NCBI Taxonomy" id="47236"/>
    <lineage>
        <taxon>Eukaryota</taxon>
        <taxon>Fungi</taxon>
        <taxon>Dikarya</taxon>
        <taxon>Ascomycota</taxon>
        <taxon>Pezizomycotina</taxon>
        <taxon>Orbiliomycetes</taxon>
        <taxon>Orbiliales</taxon>
        <taxon>Orbiliaceae</taxon>
        <taxon>Arthrobotrys</taxon>
    </lineage>
</organism>
<dbReference type="Proteomes" id="UP001370758">
    <property type="component" value="Unassembled WGS sequence"/>
</dbReference>
<reference evidence="2 3" key="1">
    <citation type="submission" date="2023-08" db="EMBL/GenBank/DDBJ databases">
        <authorList>
            <person name="Palmer J.M."/>
        </authorList>
    </citation>
    <scope>NUCLEOTIDE SEQUENCE [LARGE SCALE GENOMIC DNA]</scope>
    <source>
        <strain evidence="2 3">TWF481</strain>
    </source>
</reference>
<feature type="compositionally biased region" description="Basic and acidic residues" evidence="1">
    <location>
        <begin position="448"/>
        <end position="460"/>
    </location>
</feature>
<comment type="caution">
    <text evidence="2">The sequence shown here is derived from an EMBL/GenBank/DDBJ whole genome shotgun (WGS) entry which is preliminary data.</text>
</comment>
<feature type="compositionally biased region" description="Acidic residues" evidence="1">
    <location>
        <begin position="464"/>
        <end position="476"/>
    </location>
</feature>
<protein>
    <recommendedName>
        <fullName evidence="4">WW domain-containing protein</fullName>
    </recommendedName>
</protein>
<feature type="region of interest" description="Disordered" evidence="1">
    <location>
        <begin position="488"/>
        <end position="522"/>
    </location>
</feature>
<evidence type="ECO:0000313" key="3">
    <source>
        <dbReference type="Proteomes" id="UP001370758"/>
    </source>
</evidence>
<dbReference type="EMBL" id="JAVHJL010000003">
    <property type="protein sequence ID" value="KAK6507765.1"/>
    <property type="molecule type" value="Genomic_DNA"/>
</dbReference>
<evidence type="ECO:0008006" key="4">
    <source>
        <dbReference type="Google" id="ProtNLM"/>
    </source>
</evidence>
<proteinExistence type="predicted"/>
<feature type="region of interest" description="Disordered" evidence="1">
    <location>
        <begin position="447"/>
        <end position="476"/>
    </location>
</feature>
<feature type="compositionally biased region" description="Basic and acidic residues" evidence="1">
    <location>
        <begin position="554"/>
        <end position="566"/>
    </location>
</feature>
<feature type="compositionally biased region" description="Gly residues" evidence="1">
    <location>
        <begin position="489"/>
        <end position="499"/>
    </location>
</feature>
<gene>
    <name evidence="2" type="ORF">TWF481_006187</name>
</gene>
<keyword evidence="3" id="KW-1185">Reference proteome</keyword>
<name>A0AAV9WFX5_9PEZI</name>
<feature type="compositionally biased region" description="Polar residues" evidence="1">
    <location>
        <begin position="543"/>
        <end position="553"/>
    </location>
</feature>
<accession>A0AAV9WFX5</accession>
<sequence length="573" mass="65594">MVFERQIRTQIVAIPTANTTVADYNYGPFRQPNNLAPEIPGIVLSSPLWDYNPRKKQFRLCWSGYENTEREWENPSVCDNRLQNTGSLRRGLVWIPQNSFEGLVDNLITLHEYDMMGNAYYQYITAAKLDDGTMMMDFETLGQGGDGLGFEFRDTSTRKVPGTKSMAVSSLQSWLYWGRRTDEWERRSFYVCNHPDYGRSVFLANPYAQTTDPETWSRIPCQVCTLQARYWFEDKRQRDIRPLEERIHNLQQRDHEDPLNIRKNHYSTTHRNIPRRITFADEFGDVEPPWTTMELEDRIASEARGVEYVRPYILTRRAMERGEVTVDTFTNLDAPPARGRLGRNRRQPYNQPDILFEQLVGTIDELGDADGEHMRQVPIESSQRARGEERVVNMDLQRDALDRALDSVLRTGNRIALMALARSGVPLESDINADVLRDIGMEPEEFEGLDRIRQRQRQDQVQEVAEENEEPSSDEAWEDIYADITSSVSGGGSMAGGDGLAASMRSDVNPNPQVEPRKSTSQRCGRFLGRVCNSISAGVSNLLGWSQGSNARNQRSEQQQDFREPIELDVAGT</sequence>
<dbReference type="AlphaFoldDB" id="A0AAV9WFX5"/>